<evidence type="ECO:0000256" key="1">
    <source>
        <dbReference type="SAM" id="Phobius"/>
    </source>
</evidence>
<keyword evidence="1" id="KW-1133">Transmembrane helix</keyword>
<comment type="caution">
    <text evidence="2">The sequence shown here is derived from an EMBL/GenBank/DDBJ whole genome shotgun (WGS) entry which is preliminary data.</text>
</comment>
<dbReference type="AlphaFoldDB" id="A0A5C6ZUH0"/>
<gene>
    <name evidence="2" type="ORF">ES724_05570</name>
</gene>
<feature type="transmembrane region" description="Helical" evidence="1">
    <location>
        <begin position="12"/>
        <end position="32"/>
    </location>
</feature>
<proteinExistence type="predicted"/>
<dbReference type="EMBL" id="VORY01000004">
    <property type="protein sequence ID" value="TXD94480.1"/>
    <property type="molecule type" value="Genomic_DNA"/>
</dbReference>
<evidence type="ECO:0000313" key="3">
    <source>
        <dbReference type="Proteomes" id="UP000321367"/>
    </source>
</evidence>
<dbReference type="OrthoDB" id="1430565at2"/>
<accession>A0A5C6ZUH0</accession>
<sequence length="263" mass="32043">MKKFTQMFFTTFYFFPVTNPFIGYLLILTFIINNSCFGQKKYQFDHLIEYQFESYEDSSSNKTLYYITNSKDNSYYAKIESLDSLNFEIEFIVQDLIWAKISLKKEDFSNLESLTLECESDFLYKNDFKFRVEEYEFNMLADTLMDNKYFKHYKLQYIGKRKRKKSFPVGTNHYIIRDSTQFHLPILTHSTAFEEWKKERNIPNGIFEEIIFYNYKNEISYKYIIKEYHSINKTIFVPDKCLERNKMRLNSWDLQIRSNKKRS</sequence>
<keyword evidence="3" id="KW-1185">Reference proteome</keyword>
<dbReference type="Proteomes" id="UP000321367">
    <property type="component" value="Unassembled WGS sequence"/>
</dbReference>
<keyword evidence="1" id="KW-0812">Transmembrane</keyword>
<reference evidence="2 3" key="1">
    <citation type="submission" date="2019-08" db="EMBL/GenBank/DDBJ databases">
        <title>Genome sequence of Gillisia hiemivivida IC154 (type strain).</title>
        <authorList>
            <person name="Bowman J.P."/>
        </authorList>
    </citation>
    <scope>NUCLEOTIDE SEQUENCE [LARGE SCALE GENOMIC DNA]</scope>
    <source>
        <strain evidence="2 3">IC154</strain>
    </source>
</reference>
<protein>
    <recommendedName>
        <fullName evidence="4">GLPGLI family protein</fullName>
    </recommendedName>
</protein>
<evidence type="ECO:0008006" key="4">
    <source>
        <dbReference type="Google" id="ProtNLM"/>
    </source>
</evidence>
<evidence type="ECO:0000313" key="2">
    <source>
        <dbReference type="EMBL" id="TXD94480.1"/>
    </source>
</evidence>
<organism evidence="2 3">
    <name type="scientific">Gillisia hiemivivida</name>
    <dbReference type="NCBI Taxonomy" id="291190"/>
    <lineage>
        <taxon>Bacteria</taxon>
        <taxon>Pseudomonadati</taxon>
        <taxon>Bacteroidota</taxon>
        <taxon>Flavobacteriia</taxon>
        <taxon>Flavobacteriales</taxon>
        <taxon>Flavobacteriaceae</taxon>
        <taxon>Gillisia</taxon>
    </lineage>
</organism>
<name>A0A5C6ZUH0_9FLAO</name>
<keyword evidence="1" id="KW-0472">Membrane</keyword>
<dbReference type="RefSeq" id="WP_146930710.1">
    <property type="nucleotide sequence ID" value="NZ_CBCSHZ010000004.1"/>
</dbReference>